<feature type="transmembrane region" description="Helical" evidence="1">
    <location>
        <begin position="28"/>
        <end position="51"/>
    </location>
</feature>
<reference evidence="3" key="1">
    <citation type="submission" date="2019-09" db="EMBL/GenBank/DDBJ databases">
        <title>Complete genome sequencing of four Arcobacter species reveals a diverse suite of mobile elements.</title>
        <authorList>
            <person name="On S.L.W."/>
            <person name="Miller W.G."/>
            <person name="Biggs P."/>
            <person name="Cornelius A."/>
            <person name="Vandamme P."/>
        </authorList>
    </citation>
    <scope>NUCLEOTIDE SEQUENCE [LARGE SCALE GENOMIC DNA]</scope>
    <source>
        <strain evidence="3">LMG 26638</strain>
    </source>
</reference>
<feature type="transmembrane region" description="Helical" evidence="1">
    <location>
        <begin position="98"/>
        <end position="119"/>
    </location>
</feature>
<dbReference type="Proteomes" id="UP000322726">
    <property type="component" value="Chromosome"/>
</dbReference>
<accession>A0A5C2H6Z8</accession>
<keyword evidence="1" id="KW-0472">Membrane</keyword>
<protein>
    <submittedName>
        <fullName evidence="2">Uncharacterized protein</fullName>
    </submittedName>
</protein>
<gene>
    <name evidence="2" type="ORF">APAC_1635</name>
</gene>
<keyword evidence="1" id="KW-1133">Transmembrane helix</keyword>
<feature type="transmembrane region" description="Helical" evidence="1">
    <location>
        <begin position="63"/>
        <end position="86"/>
    </location>
</feature>
<organism evidence="2 3">
    <name type="scientific">Malaciobacter pacificus</name>
    <dbReference type="NCBI Taxonomy" id="1080223"/>
    <lineage>
        <taxon>Bacteria</taxon>
        <taxon>Pseudomonadati</taxon>
        <taxon>Campylobacterota</taxon>
        <taxon>Epsilonproteobacteria</taxon>
        <taxon>Campylobacterales</taxon>
        <taxon>Arcobacteraceae</taxon>
        <taxon>Malaciobacter</taxon>
    </lineage>
</organism>
<evidence type="ECO:0000313" key="2">
    <source>
        <dbReference type="EMBL" id="QEP34731.1"/>
    </source>
</evidence>
<reference evidence="2 3" key="3">
    <citation type="submission" date="2019-09" db="EMBL/GenBank/DDBJ databases">
        <title>Taxonomic note: a critical rebuttal of the proposed division of the genus Arcobacter into six genera, emended descriptions of Arcobacter anaerophilus and the genus Arcobacter, and an assessment of genus-level boundaries for Epsilonproteobacteria using in silico genomic comparator tools.</title>
        <authorList>
            <person name="On S.L.W."/>
            <person name="Miller W.G."/>
            <person name="Biggs P."/>
            <person name="Cornelius A."/>
            <person name="Vandamme P."/>
        </authorList>
    </citation>
    <scope>NUCLEOTIDE SEQUENCE [LARGE SCALE GENOMIC DNA]</scope>
    <source>
        <strain evidence="2 3">LMG 26638</strain>
    </source>
</reference>
<keyword evidence="1" id="KW-0812">Transmembrane</keyword>
<dbReference type="EMBL" id="CP035928">
    <property type="protein sequence ID" value="QEP34731.1"/>
    <property type="molecule type" value="Genomic_DNA"/>
</dbReference>
<name>A0A5C2H6Z8_9BACT</name>
<dbReference type="AlphaFoldDB" id="A0A5C2H6Z8"/>
<feature type="transmembrane region" description="Helical" evidence="1">
    <location>
        <begin position="131"/>
        <end position="150"/>
    </location>
</feature>
<evidence type="ECO:0000256" key="1">
    <source>
        <dbReference type="SAM" id="Phobius"/>
    </source>
</evidence>
<keyword evidence="3" id="KW-1185">Reference proteome</keyword>
<reference evidence="2 3" key="2">
    <citation type="submission" date="2019-09" db="EMBL/GenBank/DDBJ databases">
        <title>Complete genome sequencing of four Arcobacter species reveals a diverse suite of mobile elements.</title>
        <authorList>
            <person name="Miller W.G."/>
            <person name="Yee E."/>
            <person name="Bono J.L."/>
        </authorList>
    </citation>
    <scope>NUCLEOTIDE SEQUENCE [LARGE SCALE GENOMIC DNA]</scope>
    <source>
        <strain evidence="2 3">LMG 26638</strain>
    </source>
</reference>
<dbReference type="KEGG" id="apai:APAC_1635"/>
<sequence length="214" mass="25227">MTINFFLYLSKEINLLNFDFNALLSEPFVILLYIQIYILYLIYATIIYIIIRFKHSAKNLFKSLLIFGLKIFNIVYPLLFLVLLSILDKLIDTGKLEISIIESLTVCILLIFSLYLLFINTIRLLPKFYKIKYIKLFSAILVLMTFFINYKSFEIMPFKNNILSIIHIDNLCKQKIDRELKKSKCQNCELSHSSYIKLLVSCEENSIKIFNKGK</sequence>
<evidence type="ECO:0000313" key="3">
    <source>
        <dbReference type="Proteomes" id="UP000322726"/>
    </source>
</evidence>
<dbReference type="RefSeq" id="WP_130233662.1">
    <property type="nucleotide sequence ID" value="NZ_CP035928.1"/>
</dbReference>
<proteinExistence type="predicted"/>